<keyword evidence="1" id="KW-0732">Signal</keyword>
<keyword evidence="3" id="KW-1185">Reference proteome</keyword>
<comment type="caution">
    <text evidence="2">The sequence shown here is derived from an EMBL/GenBank/DDBJ whole genome shotgun (WGS) entry which is preliminary data.</text>
</comment>
<evidence type="ECO:0000313" key="2">
    <source>
        <dbReference type="EMBL" id="OAY41445.1"/>
    </source>
</evidence>
<evidence type="ECO:0008006" key="4">
    <source>
        <dbReference type="Google" id="ProtNLM"/>
    </source>
</evidence>
<dbReference type="AlphaFoldDB" id="A0A2C9VB93"/>
<reference evidence="3" key="1">
    <citation type="journal article" date="2016" name="Nat. Biotechnol.">
        <title>Sequencing wild and cultivated cassava and related species reveals extensive interspecific hybridization and genetic diversity.</title>
        <authorList>
            <person name="Bredeson J.V."/>
            <person name="Lyons J.B."/>
            <person name="Prochnik S.E."/>
            <person name="Wu G.A."/>
            <person name="Ha C.M."/>
            <person name="Edsinger-Gonzales E."/>
            <person name="Grimwood J."/>
            <person name="Schmutz J."/>
            <person name="Rabbi I.Y."/>
            <person name="Egesi C."/>
            <person name="Nauluvula P."/>
            <person name="Lebot V."/>
            <person name="Ndunguru J."/>
            <person name="Mkamilo G."/>
            <person name="Bart R.S."/>
            <person name="Setter T.L."/>
            <person name="Gleadow R.M."/>
            <person name="Kulakow P."/>
            <person name="Ferguson M.E."/>
            <person name="Rounsley S."/>
            <person name="Rokhsar D.S."/>
        </authorList>
    </citation>
    <scope>NUCLEOTIDE SEQUENCE [LARGE SCALE GENOMIC DNA]</scope>
    <source>
        <strain evidence="3">cv. AM560-2</strain>
    </source>
</reference>
<feature type="signal peptide" evidence="1">
    <location>
        <begin position="1"/>
        <end position="30"/>
    </location>
</feature>
<proteinExistence type="predicted"/>
<organism evidence="2 3">
    <name type="scientific">Manihot esculenta</name>
    <name type="common">Cassava</name>
    <name type="synonym">Jatropha manihot</name>
    <dbReference type="NCBI Taxonomy" id="3983"/>
    <lineage>
        <taxon>Eukaryota</taxon>
        <taxon>Viridiplantae</taxon>
        <taxon>Streptophyta</taxon>
        <taxon>Embryophyta</taxon>
        <taxon>Tracheophyta</taxon>
        <taxon>Spermatophyta</taxon>
        <taxon>Magnoliopsida</taxon>
        <taxon>eudicotyledons</taxon>
        <taxon>Gunneridae</taxon>
        <taxon>Pentapetalae</taxon>
        <taxon>rosids</taxon>
        <taxon>fabids</taxon>
        <taxon>Malpighiales</taxon>
        <taxon>Euphorbiaceae</taxon>
        <taxon>Crotonoideae</taxon>
        <taxon>Manihoteae</taxon>
        <taxon>Manihot</taxon>
    </lineage>
</organism>
<evidence type="ECO:0000256" key="1">
    <source>
        <dbReference type="SAM" id="SignalP"/>
    </source>
</evidence>
<feature type="chain" id="PRO_5012248706" description="Secreted protein" evidence="1">
    <location>
        <begin position="31"/>
        <end position="74"/>
    </location>
</feature>
<name>A0A2C9VB93_MANES</name>
<accession>A0A2C9VB93</accession>
<dbReference type="Gramene" id="Manes.09G102300.1.v8.1">
    <property type="protein sequence ID" value="Manes.09G102300.1.v8.1.CDS"/>
    <property type="gene ID" value="Manes.09G102300.v8.1"/>
</dbReference>
<evidence type="ECO:0000313" key="3">
    <source>
        <dbReference type="Proteomes" id="UP000091857"/>
    </source>
</evidence>
<gene>
    <name evidence="2" type="ORF">MANES_09G102300v8</name>
</gene>
<sequence length="74" mass="8028">MKRSNSLLLCSNTSSCFFSLLSSFLPFSAGFPFLSAGVSVVFCPDRAEAVFLPPTRRVNLSETIVDILHAKSVT</sequence>
<dbReference type="Proteomes" id="UP000091857">
    <property type="component" value="Chromosome 9"/>
</dbReference>
<protein>
    <recommendedName>
        <fullName evidence="4">Secreted protein</fullName>
    </recommendedName>
</protein>
<dbReference type="EMBL" id="CM004395">
    <property type="protein sequence ID" value="OAY41445.1"/>
    <property type="molecule type" value="Genomic_DNA"/>
</dbReference>